<protein>
    <submittedName>
        <fullName evidence="1">Uncharacterized protein</fullName>
    </submittedName>
</protein>
<keyword evidence="2" id="KW-1185">Reference proteome</keyword>
<dbReference type="AlphaFoldDB" id="A0A011W274"/>
<evidence type="ECO:0000313" key="1">
    <source>
        <dbReference type="EMBL" id="EXM40918.1"/>
    </source>
</evidence>
<proteinExistence type="predicted"/>
<reference evidence="1 2" key="1">
    <citation type="submission" date="2013-06" db="EMBL/GenBank/DDBJ databases">
        <title>Rumen cellulosomics: divergent fiber-degrading strategies revealed by comparative genome-wide analysis of six Ruminococcal strains.</title>
        <authorList>
            <person name="Dassa B."/>
            <person name="Borovok I."/>
            <person name="Lamed R."/>
            <person name="Flint H."/>
            <person name="Yeoman C.J."/>
            <person name="White B."/>
            <person name="Bayer E.A."/>
        </authorList>
    </citation>
    <scope>NUCLEOTIDE SEQUENCE [LARGE SCALE GENOMIC DNA]</scope>
    <source>
        <strain evidence="1 2">SY3</strain>
    </source>
</reference>
<dbReference type="RefSeq" id="WP_037284299.1">
    <property type="nucleotide sequence ID" value="NZ_JEOB01000001.1"/>
</dbReference>
<dbReference type="Proteomes" id="UP000021369">
    <property type="component" value="Unassembled WGS sequence"/>
</dbReference>
<dbReference type="EMBL" id="JEOB01000001">
    <property type="protein sequence ID" value="EXM40918.1"/>
    <property type="molecule type" value="Genomic_DNA"/>
</dbReference>
<organism evidence="1 2">
    <name type="scientific">Ruminococcus albus SY3</name>
    <dbReference type="NCBI Taxonomy" id="1341156"/>
    <lineage>
        <taxon>Bacteria</taxon>
        <taxon>Bacillati</taxon>
        <taxon>Bacillota</taxon>
        <taxon>Clostridia</taxon>
        <taxon>Eubacteriales</taxon>
        <taxon>Oscillospiraceae</taxon>
        <taxon>Ruminococcus</taxon>
    </lineage>
</organism>
<comment type="caution">
    <text evidence="1">The sequence shown here is derived from an EMBL/GenBank/DDBJ whole genome shotgun (WGS) entry which is preliminary data.</text>
</comment>
<evidence type="ECO:0000313" key="2">
    <source>
        <dbReference type="Proteomes" id="UP000021369"/>
    </source>
</evidence>
<gene>
    <name evidence="1" type="ORF">RASY3_00925</name>
</gene>
<accession>A0A011W274</accession>
<sequence>MSIIINENNYDFLFSPLNEDKYDDSELAEEDEEDSMYDDLNRVLNEDDEEFQRTLHFDLDLSSRLKGPKKKNKKRKYLKF</sequence>
<name>A0A011W274_RUMAL</name>